<reference evidence="2" key="2">
    <citation type="submission" date="2015-01" db="EMBL/GenBank/DDBJ databases">
        <title>Evolutionary Origins and Diversification of the Mycorrhizal Mutualists.</title>
        <authorList>
            <consortium name="DOE Joint Genome Institute"/>
            <consortium name="Mycorrhizal Genomics Consortium"/>
            <person name="Kohler A."/>
            <person name="Kuo A."/>
            <person name="Nagy L.G."/>
            <person name="Floudas D."/>
            <person name="Copeland A."/>
            <person name="Barry K.W."/>
            <person name="Cichocki N."/>
            <person name="Veneault-Fourrey C."/>
            <person name="LaButti K."/>
            <person name="Lindquist E.A."/>
            <person name="Lipzen A."/>
            <person name="Lundell T."/>
            <person name="Morin E."/>
            <person name="Murat C."/>
            <person name="Riley R."/>
            <person name="Ohm R."/>
            <person name="Sun H."/>
            <person name="Tunlid A."/>
            <person name="Henrissat B."/>
            <person name="Grigoriev I.V."/>
            <person name="Hibbett D.S."/>
            <person name="Martin F."/>
        </authorList>
    </citation>
    <scope>NUCLEOTIDE SEQUENCE [LARGE SCALE GENOMIC DNA]</scope>
    <source>
        <strain evidence="2">Zn</strain>
    </source>
</reference>
<sequence>MAKNNITLPEALRTALQSSASDPRRVVLMTCGIAGAGKSTLSKTVVAQFPSFIRLSIDVYVYDKYAAYAKDYAPSNYESYQDEAEDALQIRLREILHSRENDVVLDFAFAFREMRDEYRRIIDEEGARAVLVYLPCDRATLWGRIQARENARLDADSAFKMTSERLDMYLGGFEAPMDEEQIVIRQPEVS</sequence>
<reference evidence="1 2" key="1">
    <citation type="submission" date="2014-04" db="EMBL/GenBank/DDBJ databases">
        <authorList>
            <consortium name="DOE Joint Genome Institute"/>
            <person name="Kuo A."/>
            <person name="Martino E."/>
            <person name="Perotto S."/>
            <person name="Kohler A."/>
            <person name="Nagy L.G."/>
            <person name="Floudas D."/>
            <person name="Copeland A."/>
            <person name="Barry K.W."/>
            <person name="Cichocki N."/>
            <person name="Veneault-Fourrey C."/>
            <person name="LaButti K."/>
            <person name="Lindquist E.A."/>
            <person name="Lipzen A."/>
            <person name="Lundell T."/>
            <person name="Morin E."/>
            <person name="Murat C."/>
            <person name="Sun H."/>
            <person name="Tunlid A."/>
            <person name="Henrissat B."/>
            <person name="Grigoriev I.V."/>
            <person name="Hibbett D.S."/>
            <person name="Martin F."/>
            <person name="Nordberg H.P."/>
            <person name="Cantor M.N."/>
            <person name="Hua S.X."/>
        </authorList>
    </citation>
    <scope>NUCLEOTIDE SEQUENCE [LARGE SCALE GENOMIC DNA]</scope>
    <source>
        <strain evidence="1 2">Zn</strain>
    </source>
</reference>
<name>A0A0C3HRY5_OIDMZ</name>
<protein>
    <recommendedName>
        <fullName evidence="3">Zeta toxin domain-containing protein</fullName>
    </recommendedName>
</protein>
<gene>
    <name evidence="1" type="ORF">OIDMADRAFT_175935</name>
</gene>
<dbReference type="EMBL" id="KN832871">
    <property type="protein sequence ID" value="KIN05780.1"/>
    <property type="molecule type" value="Genomic_DNA"/>
</dbReference>
<dbReference type="SUPFAM" id="SSF52540">
    <property type="entry name" value="P-loop containing nucleoside triphosphate hydrolases"/>
    <property type="match status" value="1"/>
</dbReference>
<organism evidence="1 2">
    <name type="scientific">Oidiodendron maius (strain Zn)</name>
    <dbReference type="NCBI Taxonomy" id="913774"/>
    <lineage>
        <taxon>Eukaryota</taxon>
        <taxon>Fungi</taxon>
        <taxon>Dikarya</taxon>
        <taxon>Ascomycota</taxon>
        <taxon>Pezizomycotina</taxon>
        <taxon>Leotiomycetes</taxon>
        <taxon>Leotiomycetes incertae sedis</taxon>
        <taxon>Myxotrichaceae</taxon>
        <taxon>Oidiodendron</taxon>
    </lineage>
</organism>
<proteinExistence type="predicted"/>
<dbReference type="OrthoDB" id="3512845at2759"/>
<evidence type="ECO:0000313" key="2">
    <source>
        <dbReference type="Proteomes" id="UP000054321"/>
    </source>
</evidence>
<evidence type="ECO:0000313" key="1">
    <source>
        <dbReference type="EMBL" id="KIN05780.1"/>
    </source>
</evidence>
<keyword evidence="2" id="KW-1185">Reference proteome</keyword>
<dbReference type="InParanoid" id="A0A0C3HRY5"/>
<accession>A0A0C3HRY5</accession>
<evidence type="ECO:0008006" key="3">
    <source>
        <dbReference type="Google" id="ProtNLM"/>
    </source>
</evidence>
<dbReference type="InterPro" id="IPR027417">
    <property type="entry name" value="P-loop_NTPase"/>
</dbReference>
<dbReference type="AlphaFoldDB" id="A0A0C3HRY5"/>
<dbReference type="Gene3D" id="3.40.50.300">
    <property type="entry name" value="P-loop containing nucleotide triphosphate hydrolases"/>
    <property type="match status" value="1"/>
</dbReference>
<dbReference type="Pfam" id="PF13671">
    <property type="entry name" value="AAA_33"/>
    <property type="match status" value="1"/>
</dbReference>
<dbReference type="Proteomes" id="UP000054321">
    <property type="component" value="Unassembled WGS sequence"/>
</dbReference>
<dbReference type="HOGENOM" id="CLU_105030_0_1_1"/>